<dbReference type="EMBL" id="JASJEX010000003">
    <property type="protein sequence ID" value="MDJ1129958.1"/>
    <property type="molecule type" value="Genomic_DNA"/>
</dbReference>
<dbReference type="InterPro" id="IPR036178">
    <property type="entry name" value="Formintransfe-cycloase-like_sf"/>
</dbReference>
<dbReference type="Gene3D" id="1.20.120.680">
    <property type="entry name" value="Formiminotetrahydrofolate cyclodeaminase monomer, up-and-down helical bundle"/>
    <property type="match status" value="1"/>
</dbReference>
<evidence type="ECO:0000259" key="1">
    <source>
        <dbReference type="Pfam" id="PF04961"/>
    </source>
</evidence>
<name>A0ABT6ZN68_9ACTN</name>
<accession>A0ABT6ZN68</accession>
<feature type="domain" description="Cyclodeaminase/cyclohydrolase" evidence="1">
    <location>
        <begin position="9"/>
        <end position="185"/>
    </location>
</feature>
<keyword evidence="3" id="KW-1185">Reference proteome</keyword>
<dbReference type="Proteomes" id="UP001431693">
    <property type="component" value="Unassembled WGS sequence"/>
</dbReference>
<evidence type="ECO:0000313" key="3">
    <source>
        <dbReference type="Proteomes" id="UP001431693"/>
    </source>
</evidence>
<gene>
    <name evidence="2" type="ORF">QJ043_07690</name>
</gene>
<dbReference type="InterPro" id="IPR007044">
    <property type="entry name" value="Cyclodeamin/CycHdrlase"/>
</dbReference>
<dbReference type="Pfam" id="PF04961">
    <property type="entry name" value="FTCD_C"/>
    <property type="match status" value="1"/>
</dbReference>
<evidence type="ECO:0000313" key="2">
    <source>
        <dbReference type="EMBL" id="MDJ1129958.1"/>
    </source>
</evidence>
<comment type="caution">
    <text evidence="2">The sequence shown here is derived from an EMBL/GenBank/DDBJ whole genome shotgun (WGS) entry which is preliminary data.</text>
</comment>
<dbReference type="SUPFAM" id="SSF101262">
    <property type="entry name" value="Methenyltetrahydrofolate cyclohydrolase-like"/>
    <property type="match status" value="1"/>
</dbReference>
<dbReference type="RefSeq" id="WP_283713079.1">
    <property type="nucleotide sequence ID" value="NZ_JASJEW010000002.1"/>
</dbReference>
<reference evidence="2" key="1">
    <citation type="submission" date="2023-05" db="EMBL/GenBank/DDBJ databases">
        <title>[olsenella] sp. nov., isolated from a pig farm feces dump.</title>
        <authorList>
            <person name="Chang Y.-H."/>
        </authorList>
    </citation>
    <scope>NUCLEOTIDE SEQUENCE</scope>
    <source>
        <strain evidence="2">YH-ols2217</strain>
    </source>
</reference>
<proteinExistence type="predicted"/>
<organism evidence="2 3">
    <name type="scientific">Kribbibacterium absianum</name>
    <dbReference type="NCBI Taxonomy" id="3044210"/>
    <lineage>
        <taxon>Bacteria</taxon>
        <taxon>Bacillati</taxon>
        <taxon>Actinomycetota</taxon>
        <taxon>Coriobacteriia</taxon>
        <taxon>Coriobacteriales</taxon>
        <taxon>Kribbibacteriaceae</taxon>
        <taxon>Kribbibacterium</taxon>
    </lineage>
</organism>
<sequence>MADSLVGRSCADFADALAAKLPVPGGGGAAALVGALAAALCSMAGEFTVGKPRYADVDQDVRNVLAQAADHRARLLALVEQDAAGFEPLAAAWSIPRDDPSRRVAVEQATRDACDAPLAIMRETAQVICLLEEMRAKGTRLMQADVGCGALLAEAALRSAAVSVLVNTRSYRERQWARDAEAEANGLLGAYLARAEAVGCSVEADLRKGA</sequence>
<protein>
    <submittedName>
        <fullName evidence="2">Cyclodeaminase/cyclohydrolase family protein</fullName>
    </submittedName>
</protein>